<protein>
    <submittedName>
        <fullName evidence="1">Uncharacterized protein</fullName>
    </submittedName>
</protein>
<comment type="caution">
    <text evidence="1">The sequence shown here is derived from an EMBL/GenBank/DDBJ whole genome shotgun (WGS) entry which is preliminary data.</text>
</comment>
<dbReference type="Proteomes" id="UP001066276">
    <property type="component" value="Chromosome 1_2"/>
</dbReference>
<accession>A0AAV7W3C6</accession>
<proteinExistence type="predicted"/>
<evidence type="ECO:0000313" key="2">
    <source>
        <dbReference type="Proteomes" id="UP001066276"/>
    </source>
</evidence>
<reference evidence="1" key="1">
    <citation type="journal article" date="2022" name="bioRxiv">
        <title>Sequencing and chromosome-scale assembly of the giantPleurodeles waltlgenome.</title>
        <authorList>
            <person name="Brown T."/>
            <person name="Elewa A."/>
            <person name="Iarovenko S."/>
            <person name="Subramanian E."/>
            <person name="Araus A.J."/>
            <person name="Petzold A."/>
            <person name="Susuki M."/>
            <person name="Suzuki K.-i.T."/>
            <person name="Hayashi T."/>
            <person name="Toyoda A."/>
            <person name="Oliveira C."/>
            <person name="Osipova E."/>
            <person name="Leigh N.D."/>
            <person name="Simon A."/>
            <person name="Yun M.H."/>
        </authorList>
    </citation>
    <scope>NUCLEOTIDE SEQUENCE</scope>
    <source>
        <strain evidence="1">20211129_DDA</strain>
        <tissue evidence="1">Liver</tissue>
    </source>
</reference>
<gene>
    <name evidence="1" type="ORF">NDU88_003378</name>
</gene>
<organism evidence="1 2">
    <name type="scientific">Pleurodeles waltl</name>
    <name type="common">Iberian ribbed newt</name>
    <dbReference type="NCBI Taxonomy" id="8319"/>
    <lineage>
        <taxon>Eukaryota</taxon>
        <taxon>Metazoa</taxon>
        <taxon>Chordata</taxon>
        <taxon>Craniata</taxon>
        <taxon>Vertebrata</taxon>
        <taxon>Euteleostomi</taxon>
        <taxon>Amphibia</taxon>
        <taxon>Batrachia</taxon>
        <taxon>Caudata</taxon>
        <taxon>Salamandroidea</taxon>
        <taxon>Salamandridae</taxon>
        <taxon>Pleurodelinae</taxon>
        <taxon>Pleurodeles</taxon>
    </lineage>
</organism>
<sequence length="134" mass="14619">MLILAPGEAPGCSWVRHAAVSAGNQPEARPPLNAQSEAWGELGVPRFDLKTLRGCPLWSERERLSAAWEGVFGDETSIDDGELAERSAAAVLNCILTGPRMFAWMVVYLRARPAWMASPGQYDESTLKLACPTF</sequence>
<evidence type="ECO:0000313" key="1">
    <source>
        <dbReference type="EMBL" id="KAJ1207988.1"/>
    </source>
</evidence>
<keyword evidence="2" id="KW-1185">Reference proteome</keyword>
<dbReference type="EMBL" id="JANPWB010000002">
    <property type="protein sequence ID" value="KAJ1207988.1"/>
    <property type="molecule type" value="Genomic_DNA"/>
</dbReference>
<name>A0AAV7W3C6_PLEWA</name>
<dbReference type="AlphaFoldDB" id="A0AAV7W3C6"/>